<organism evidence="1">
    <name type="scientific">marine metagenome</name>
    <dbReference type="NCBI Taxonomy" id="408172"/>
    <lineage>
        <taxon>unclassified sequences</taxon>
        <taxon>metagenomes</taxon>
        <taxon>ecological metagenomes</taxon>
    </lineage>
</organism>
<sequence>VYPELRGQFGGNDPRRYRDNAVTHDHGGECLTYRSQRDNISVTVGYKGKIEFVAKASLCCSTFALVGV</sequence>
<feature type="non-terminal residue" evidence="1">
    <location>
        <position position="1"/>
    </location>
</feature>
<proteinExistence type="predicted"/>
<dbReference type="EMBL" id="UINC01110559">
    <property type="protein sequence ID" value="SVC78143.1"/>
    <property type="molecule type" value="Genomic_DNA"/>
</dbReference>
<accession>A0A382PXQ4</accession>
<name>A0A382PXQ4_9ZZZZ</name>
<dbReference type="AlphaFoldDB" id="A0A382PXQ4"/>
<gene>
    <name evidence="1" type="ORF">METZ01_LOCUS330997</name>
</gene>
<evidence type="ECO:0000313" key="1">
    <source>
        <dbReference type="EMBL" id="SVC78143.1"/>
    </source>
</evidence>
<reference evidence="1" key="1">
    <citation type="submission" date="2018-05" db="EMBL/GenBank/DDBJ databases">
        <authorList>
            <person name="Lanie J.A."/>
            <person name="Ng W.-L."/>
            <person name="Kazmierczak K.M."/>
            <person name="Andrzejewski T.M."/>
            <person name="Davidsen T.M."/>
            <person name="Wayne K.J."/>
            <person name="Tettelin H."/>
            <person name="Glass J.I."/>
            <person name="Rusch D."/>
            <person name="Podicherti R."/>
            <person name="Tsui H.-C.T."/>
            <person name="Winkler M.E."/>
        </authorList>
    </citation>
    <scope>NUCLEOTIDE SEQUENCE</scope>
</reference>
<protein>
    <submittedName>
        <fullName evidence="1">Uncharacterized protein</fullName>
    </submittedName>
</protein>